<proteinExistence type="predicted"/>
<dbReference type="EMBL" id="CAEZTR010000124">
    <property type="protein sequence ID" value="CAB4586789.1"/>
    <property type="molecule type" value="Genomic_DNA"/>
</dbReference>
<reference evidence="1" key="1">
    <citation type="submission" date="2020-05" db="EMBL/GenBank/DDBJ databases">
        <authorList>
            <person name="Chiriac C."/>
            <person name="Salcher M."/>
            <person name="Ghai R."/>
            <person name="Kavagutti S V."/>
        </authorList>
    </citation>
    <scope>NUCLEOTIDE SEQUENCE</scope>
</reference>
<accession>A0A6J6FGF7</accession>
<protein>
    <submittedName>
        <fullName evidence="1">Unannotated protein</fullName>
    </submittedName>
</protein>
<gene>
    <name evidence="1" type="ORF">UFOPK1711_01571</name>
</gene>
<dbReference type="AlphaFoldDB" id="A0A6J6FGF7"/>
<sequence>MGGHRIASIVERFEQGEVHDPKELQAAFSNGRATKFKTKKAEHMADVRTIVSDEKKKIASLCSGHGNEASKFFGRKELGNRRIEFATVLDAHPNKTLGTPALCLVGEFVELRASELCSPVDHDALDAIGLEGVELGGGKVRRELKKFHAEANIRLVGTETFLRLLPGHTRDIAHLLTSDFFDCSRNGHGNERENFFLRNEAGFGVELHEFELAIGTKVFVTQATSNLVVAIDTANHAQLLEQLGALRKCIERTRRQTAGDHEISCPFRRGRNEHWSFDFNETLIVHGPSQRGIDLGANTEIALHALGAKIDIAMSEAHHFVDLNAIVQLERRWFGNIQDLDAAVADFDFACRHVVVRGAIRALTNGARDSNHIFGTQIGGAIDHALHETSVITKINEGQMFTVLAAAGHPATDRNLATDVGGSKRSAVVGAHRNGISHRRSFGFRRVERQVRLRRSNDRPLLVRYRRAGHGLSRCRQRLRRHQ</sequence>
<evidence type="ECO:0000313" key="1">
    <source>
        <dbReference type="EMBL" id="CAB4586789.1"/>
    </source>
</evidence>
<name>A0A6J6FGF7_9ZZZZ</name>
<organism evidence="1">
    <name type="scientific">freshwater metagenome</name>
    <dbReference type="NCBI Taxonomy" id="449393"/>
    <lineage>
        <taxon>unclassified sequences</taxon>
        <taxon>metagenomes</taxon>
        <taxon>ecological metagenomes</taxon>
    </lineage>
</organism>